<dbReference type="EMBL" id="AK418231">
    <property type="protein sequence ID" value="BAN21446.1"/>
    <property type="molecule type" value="mRNA"/>
</dbReference>
<dbReference type="PANTHER" id="PTHR13674:SF5">
    <property type="entry name" value="UPF0389 PROTEIN CG9231"/>
    <property type="match status" value="1"/>
</dbReference>
<comment type="similarity">
    <text evidence="2">Belongs to the UPF0389 family.</text>
</comment>
<organism evidence="7">
    <name type="scientific">Riptortus pedestris</name>
    <name type="common">Bean bug</name>
    <dbReference type="NCBI Taxonomy" id="329032"/>
    <lineage>
        <taxon>Eukaryota</taxon>
        <taxon>Metazoa</taxon>
        <taxon>Ecdysozoa</taxon>
        <taxon>Arthropoda</taxon>
        <taxon>Hexapoda</taxon>
        <taxon>Insecta</taxon>
        <taxon>Pterygota</taxon>
        <taxon>Neoptera</taxon>
        <taxon>Paraneoptera</taxon>
        <taxon>Hemiptera</taxon>
        <taxon>Heteroptera</taxon>
        <taxon>Panheteroptera</taxon>
        <taxon>Pentatomomorpha</taxon>
        <taxon>Coreoidea</taxon>
        <taxon>Alydidae</taxon>
        <taxon>Riptortus</taxon>
    </lineage>
</organism>
<dbReference type="GO" id="GO:0016020">
    <property type="term" value="C:membrane"/>
    <property type="evidence" value="ECO:0007669"/>
    <property type="project" value="UniProtKB-SubCell"/>
</dbReference>
<protein>
    <submittedName>
        <fullName evidence="7">Uncharacterized protein</fullName>
    </submittedName>
</protein>
<evidence type="ECO:0000256" key="3">
    <source>
        <dbReference type="ARBA" id="ARBA00022692"/>
    </source>
</evidence>
<keyword evidence="4 6" id="KW-1133">Transmembrane helix</keyword>
<evidence type="ECO:0000313" key="7">
    <source>
        <dbReference type="EMBL" id="BAN21446.1"/>
    </source>
</evidence>
<comment type="subcellular location">
    <subcellularLocation>
        <location evidence="1">Membrane</location>
        <topology evidence="1">Single-pass membrane protein</topology>
    </subcellularLocation>
</comment>
<proteinExistence type="evidence at transcript level"/>
<accession>R4WRA1</accession>
<keyword evidence="5 6" id="KW-0472">Membrane</keyword>
<reference evidence="7" key="1">
    <citation type="journal article" date="2013" name="PLoS ONE">
        <title>Gene expression in gut symbiotic organ of stinkbug affected by extracellular bacterial symbiont.</title>
        <authorList>
            <person name="Futahashi R."/>
            <person name="Tanaka K."/>
            <person name="Tanahashi M."/>
            <person name="Nikoh N."/>
            <person name="Kikuchi Y."/>
            <person name="Lee B.L."/>
            <person name="Fukatsu T."/>
        </authorList>
    </citation>
    <scope>NUCLEOTIDE SEQUENCE</scope>
    <source>
        <tissue evidence="7">Midgut</tissue>
    </source>
</reference>
<dbReference type="PANTHER" id="PTHR13674">
    <property type="entry name" value="GROWTH AND TRANSFORMATION-DEPENDENT PROTEIN"/>
    <property type="match status" value="1"/>
</dbReference>
<evidence type="ECO:0000256" key="5">
    <source>
        <dbReference type="ARBA" id="ARBA00023136"/>
    </source>
</evidence>
<evidence type="ECO:0000256" key="4">
    <source>
        <dbReference type="ARBA" id="ARBA00022989"/>
    </source>
</evidence>
<dbReference type="InterPro" id="IPR009432">
    <property type="entry name" value="DUF1075"/>
</dbReference>
<evidence type="ECO:0000256" key="2">
    <source>
        <dbReference type="ARBA" id="ARBA00007363"/>
    </source>
</evidence>
<dbReference type="Pfam" id="PF06388">
    <property type="entry name" value="DUF1075"/>
    <property type="match status" value="1"/>
</dbReference>
<dbReference type="AlphaFoldDB" id="R4WRA1"/>
<evidence type="ECO:0000256" key="1">
    <source>
        <dbReference type="ARBA" id="ARBA00004167"/>
    </source>
</evidence>
<name>R4WRA1_RIPPE</name>
<keyword evidence="3 6" id="KW-0812">Transmembrane</keyword>
<feature type="transmembrane region" description="Helical" evidence="6">
    <location>
        <begin position="91"/>
        <end position="110"/>
    </location>
</feature>
<evidence type="ECO:0000256" key="6">
    <source>
        <dbReference type="SAM" id="Phobius"/>
    </source>
</evidence>
<sequence>MSKSFFTKTNLLTASAKRLYLSKNCSSKPVETPPTPQPVNHAEIHRRLHPPNNFERRMLVWTGRYKTLEDVPQIVPVDSIEKARNKIRIKVANWMILASFVACIFVSISGKRALERGESVTKMNEDWHKEMNKSKV</sequence>